<keyword evidence="2 4" id="KW-0378">Hydrolase</keyword>
<dbReference type="SUPFAM" id="SSF56300">
    <property type="entry name" value="Metallo-dependent phosphatases"/>
    <property type="match status" value="1"/>
</dbReference>
<dbReference type="SMART" id="SM00156">
    <property type="entry name" value="PP2Ac"/>
    <property type="match status" value="1"/>
</dbReference>
<evidence type="ECO:0000313" key="6">
    <source>
        <dbReference type="EMBL" id="KAJ3424309.1"/>
    </source>
</evidence>
<dbReference type="PANTHER" id="PTHR45619">
    <property type="entry name" value="SERINE/THREONINE-PROTEIN PHOSPHATASE PP2A-RELATED"/>
    <property type="match status" value="1"/>
</dbReference>
<comment type="catalytic activity">
    <reaction evidence="4">
        <text>O-phospho-L-threonyl-[protein] + H2O = L-threonyl-[protein] + phosphate</text>
        <dbReference type="Rhea" id="RHEA:47004"/>
        <dbReference type="Rhea" id="RHEA-COMP:11060"/>
        <dbReference type="Rhea" id="RHEA-COMP:11605"/>
        <dbReference type="ChEBI" id="CHEBI:15377"/>
        <dbReference type="ChEBI" id="CHEBI:30013"/>
        <dbReference type="ChEBI" id="CHEBI:43474"/>
        <dbReference type="ChEBI" id="CHEBI:61977"/>
        <dbReference type="EC" id="3.1.3.16"/>
    </reaction>
</comment>
<feature type="domain" description="Serine/threonine specific protein phosphatases" evidence="5">
    <location>
        <begin position="115"/>
        <end position="120"/>
    </location>
</feature>
<dbReference type="InterPro" id="IPR006186">
    <property type="entry name" value="Ser/Thr-sp_prot-phosphatase"/>
</dbReference>
<dbReference type="Gene3D" id="3.60.21.10">
    <property type="match status" value="1"/>
</dbReference>
<dbReference type="PRINTS" id="PR00114">
    <property type="entry name" value="STPHPHTASE"/>
</dbReference>
<sequence length="306" mass="35430">MDLDSLIEKICNSEETYSLETLNKISNQVISILIQENNVLELEDPIRIVGDVHGQFYDLMGVFNGDKNIEKLFISWGHSKYLFLGDYIDRGNYGIKTITLLLLLKIKFPQDIFLLRGNHETRAINKEYGFYEECLNFFQQGSQSWKIFNDIFDHLPIVAIVNNYYFCVHAGISPNLTLFDIKRINRFVETPITGHFSNLIWSDPEENIDFWKESKRGSGLLYGKIAAENFLEVTGLKKIIRSHQLVESGTKITNNTTITIWSAPNYCYTSNNSAKIIKIKKKKLTYIEVLPSHEDKGHNNHFNQKY</sequence>
<gene>
    <name evidence="6" type="ORF">M0812_29027</name>
</gene>
<dbReference type="GO" id="GO:0046872">
    <property type="term" value="F:metal ion binding"/>
    <property type="evidence" value="ECO:0007669"/>
    <property type="project" value="UniProtKB-KW"/>
</dbReference>
<comment type="similarity">
    <text evidence="4">Belongs to the PPP phosphatase family.</text>
</comment>
<evidence type="ECO:0000313" key="7">
    <source>
        <dbReference type="Proteomes" id="UP001146793"/>
    </source>
</evidence>
<protein>
    <recommendedName>
        <fullName evidence="4">Serine/threonine-protein phosphatase</fullName>
        <ecNumber evidence="4">3.1.3.16</ecNumber>
    </recommendedName>
</protein>
<keyword evidence="1" id="KW-0479">Metal-binding</keyword>
<dbReference type="InterPro" id="IPR029052">
    <property type="entry name" value="Metallo-depent_PP-like"/>
</dbReference>
<accession>A0AAV7Y6P1</accession>
<dbReference type="Proteomes" id="UP001146793">
    <property type="component" value="Unassembled WGS sequence"/>
</dbReference>
<dbReference type="InterPro" id="IPR004843">
    <property type="entry name" value="Calcineurin-like_PHP"/>
</dbReference>
<keyword evidence="3" id="KW-0464">Manganese</keyword>
<evidence type="ECO:0000256" key="3">
    <source>
        <dbReference type="ARBA" id="ARBA00023211"/>
    </source>
</evidence>
<dbReference type="AlphaFoldDB" id="A0AAV7Y6P1"/>
<proteinExistence type="inferred from homology"/>
<dbReference type="GO" id="GO:0004722">
    <property type="term" value="F:protein serine/threonine phosphatase activity"/>
    <property type="evidence" value="ECO:0007669"/>
    <property type="project" value="UniProtKB-EC"/>
</dbReference>
<reference evidence="6" key="1">
    <citation type="submission" date="2022-08" db="EMBL/GenBank/DDBJ databases">
        <title>Novel sulphate-reducing endosymbionts in the free-living metamonad Anaeramoeba.</title>
        <authorList>
            <person name="Jerlstrom-Hultqvist J."/>
            <person name="Cepicka I."/>
            <person name="Gallot-Lavallee L."/>
            <person name="Salas-Leiva D."/>
            <person name="Curtis B.A."/>
            <person name="Zahonova K."/>
            <person name="Pipaliya S."/>
            <person name="Dacks J."/>
            <person name="Roger A.J."/>
        </authorList>
    </citation>
    <scope>NUCLEOTIDE SEQUENCE</scope>
    <source>
        <strain evidence="6">Busselton2</strain>
    </source>
</reference>
<evidence type="ECO:0000256" key="1">
    <source>
        <dbReference type="ARBA" id="ARBA00022723"/>
    </source>
</evidence>
<evidence type="ECO:0000256" key="2">
    <source>
        <dbReference type="ARBA" id="ARBA00022801"/>
    </source>
</evidence>
<dbReference type="EMBL" id="JANTQA010000072">
    <property type="protein sequence ID" value="KAJ3424309.1"/>
    <property type="molecule type" value="Genomic_DNA"/>
</dbReference>
<organism evidence="6 7">
    <name type="scientific">Anaeramoeba flamelloides</name>
    <dbReference type="NCBI Taxonomy" id="1746091"/>
    <lineage>
        <taxon>Eukaryota</taxon>
        <taxon>Metamonada</taxon>
        <taxon>Anaeramoebidae</taxon>
        <taxon>Anaeramoeba</taxon>
    </lineage>
</organism>
<dbReference type="EC" id="3.1.3.16" evidence="4"/>
<dbReference type="Pfam" id="PF00149">
    <property type="entry name" value="Metallophos"/>
    <property type="match status" value="1"/>
</dbReference>
<comment type="caution">
    <text evidence="6">The sequence shown here is derived from an EMBL/GenBank/DDBJ whole genome shotgun (WGS) entry which is preliminary data.</text>
</comment>
<name>A0AAV7Y6P1_9EUKA</name>
<dbReference type="PROSITE" id="PS00125">
    <property type="entry name" value="SER_THR_PHOSPHATASE"/>
    <property type="match status" value="1"/>
</dbReference>
<dbReference type="InterPro" id="IPR047129">
    <property type="entry name" value="PPA2-like"/>
</dbReference>
<evidence type="ECO:0000259" key="5">
    <source>
        <dbReference type="PROSITE" id="PS00125"/>
    </source>
</evidence>
<evidence type="ECO:0000256" key="4">
    <source>
        <dbReference type="RuleBase" id="RU004273"/>
    </source>
</evidence>